<evidence type="ECO:0000313" key="3">
    <source>
        <dbReference type="Proteomes" id="UP001141327"/>
    </source>
</evidence>
<dbReference type="Proteomes" id="UP001141327">
    <property type="component" value="Unassembled WGS sequence"/>
</dbReference>
<dbReference type="InterPro" id="IPR016024">
    <property type="entry name" value="ARM-type_fold"/>
</dbReference>
<feature type="compositionally biased region" description="Basic and acidic residues" evidence="1">
    <location>
        <begin position="288"/>
        <end position="299"/>
    </location>
</feature>
<dbReference type="InterPro" id="IPR011989">
    <property type="entry name" value="ARM-like"/>
</dbReference>
<dbReference type="SMART" id="SM00185">
    <property type="entry name" value="ARM"/>
    <property type="match status" value="3"/>
</dbReference>
<evidence type="ECO:0000256" key="1">
    <source>
        <dbReference type="SAM" id="MobiDB-lite"/>
    </source>
</evidence>
<evidence type="ECO:0000313" key="2">
    <source>
        <dbReference type="EMBL" id="KAJ4454439.1"/>
    </source>
</evidence>
<feature type="compositionally biased region" description="Pro residues" evidence="1">
    <location>
        <begin position="107"/>
        <end position="136"/>
    </location>
</feature>
<feature type="compositionally biased region" description="Low complexity" evidence="1">
    <location>
        <begin position="88"/>
        <end position="97"/>
    </location>
</feature>
<feature type="region of interest" description="Disordered" evidence="1">
    <location>
        <begin position="251"/>
        <end position="312"/>
    </location>
</feature>
<dbReference type="InterPro" id="IPR000225">
    <property type="entry name" value="Armadillo"/>
</dbReference>
<feature type="compositionally biased region" description="Polar residues" evidence="1">
    <location>
        <begin position="140"/>
        <end position="155"/>
    </location>
</feature>
<proteinExistence type="predicted"/>
<accession>A0ABQ8U514</accession>
<reference evidence="2" key="1">
    <citation type="journal article" date="2022" name="bioRxiv">
        <title>Genomics of Preaxostyla Flagellates Illuminates Evolutionary Transitions and the Path Towards Mitochondrial Loss.</title>
        <authorList>
            <person name="Novak L.V.F."/>
            <person name="Treitli S.C."/>
            <person name="Pyrih J."/>
            <person name="Halakuc P."/>
            <person name="Pipaliya S.V."/>
            <person name="Vacek V."/>
            <person name="Brzon O."/>
            <person name="Soukal P."/>
            <person name="Eme L."/>
            <person name="Dacks J.B."/>
            <person name="Karnkowska A."/>
            <person name="Elias M."/>
            <person name="Hampl V."/>
        </authorList>
    </citation>
    <scope>NUCLEOTIDE SEQUENCE</scope>
    <source>
        <strain evidence="2">RCP-MX</strain>
    </source>
</reference>
<gene>
    <name evidence="2" type="ORF">PAPYR_10857</name>
</gene>
<keyword evidence="3" id="KW-1185">Reference proteome</keyword>
<name>A0ABQ8U514_9EUKA</name>
<dbReference type="SUPFAM" id="SSF48371">
    <property type="entry name" value="ARM repeat"/>
    <property type="match status" value="1"/>
</dbReference>
<comment type="caution">
    <text evidence="2">The sequence shown here is derived from an EMBL/GenBank/DDBJ whole genome shotgun (WGS) entry which is preliminary data.</text>
</comment>
<dbReference type="EMBL" id="JAPMOS010000157">
    <property type="protein sequence ID" value="KAJ4454439.1"/>
    <property type="molecule type" value="Genomic_DNA"/>
</dbReference>
<organism evidence="2 3">
    <name type="scientific">Paratrimastix pyriformis</name>
    <dbReference type="NCBI Taxonomy" id="342808"/>
    <lineage>
        <taxon>Eukaryota</taxon>
        <taxon>Metamonada</taxon>
        <taxon>Preaxostyla</taxon>
        <taxon>Paratrimastigidae</taxon>
        <taxon>Paratrimastix</taxon>
    </lineage>
</organism>
<feature type="compositionally biased region" description="Pro residues" evidence="1">
    <location>
        <begin position="302"/>
        <end position="312"/>
    </location>
</feature>
<sequence>MAETIMLVLGVEGARKRRIPFPKSAGWEVLKSMIAREFDADAIAEISYSIDGKVFAIAGNDSLRGYLQENPRPPLMITLSSAVPTASSAASTSATPVGVPRPAIPTSTPPHSEPPLPSATPCGLAPPPPPPPPPLRPTLDNDTCPNGSPPNNDSSLEPLPPLPMCALRLEAVGLPQRTVEITPDQVDSMRLADFMGLLAAQFEGHAVAGAPAVGAVPEGISGLVDSTEALHALLKASLTQPVTLQVPLRSLPTDKADRKKHKHKKNRGQKGCQATEEVKPAVGAQAEGDGRRDTADAAPRDVVPPPTDPPPAQRIRELAAALTAFPTESFLANTALARAVLGAITELVLKDERLAPIFGRAGVVAPLVRMLAATDLATTCPAVAEQLLLAIANLALDNTALFGRAGVAAPLVRMLTHPDLPTMNATALVRAGVVAPLVRLLDTRPDLLTANYAVAEQLLPAVANLAVDPETSAALGRAGVVPPVLRILAAHPDLPIASPSMTLQLIAVISNLSAYCPANRAALAAARPGLERYLGLPGVDQKLVRGVLFLLGTGGVAHVRQSSSPYALWS</sequence>
<feature type="region of interest" description="Disordered" evidence="1">
    <location>
        <begin position="88"/>
        <end position="160"/>
    </location>
</feature>
<feature type="compositionally biased region" description="Basic residues" evidence="1">
    <location>
        <begin position="258"/>
        <end position="268"/>
    </location>
</feature>
<protein>
    <submittedName>
        <fullName evidence="2">Uncharacterized protein</fullName>
    </submittedName>
</protein>
<dbReference type="Gene3D" id="1.25.10.10">
    <property type="entry name" value="Leucine-rich Repeat Variant"/>
    <property type="match status" value="2"/>
</dbReference>